<keyword evidence="4" id="KW-1185">Reference proteome</keyword>
<proteinExistence type="predicted"/>
<evidence type="ECO:0000256" key="1">
    <source>
        <dbReference type="SAM" id="SignalP"/>
    </source>
</evidence>
<dbReference type="RefSeq" id="WP_411915403.1">
    <property type="nucleotide sequence ID" value="NZ_BAAFSF010000001.1"/>
</dbReference>
<gene>
    <name evidence="3" type="ORF">Tsumi_07020</name>
</gene>
<name>A0ABQ0E1L3_9PORP</name>
<protein>
    <recommendedName>
        <fullName evidence="2">Outer membrane protein beta-barrel domain-containing protein</fullName>
    </recommendedName>
</protein>
<dbReference type="InterPro" id="IPR025665">
    <property type="entry name" value="Beta-barrel_OMP_2"/>
</dbReference>
<dbReference type="Pfam" id="PF13568">
    <property type="entry name" value="OMP_b-brl_2"/>
    <property type="match status" value="1"/>
</dbReference>
<feature type="chain" id="PRO_5045241990" description="Outer membrane protein beta-barrel domain-containing protein" evidence="1">
    <location>
        <begin position="21"/>
        <end position="225"/>
    </location>
</feature>
<keyword evidence="1" id="KW-0732">Signal</keyword>
<dbReference type="Proteomes" id="UP001628220">
    <property type="component" value="Unassembled WGS sequence"/>
</dbReference>
<evidence type="ECO:0000313" key="3">
    <source>
        <dbReference type="EMBL" id="GAB1251598.1"/>
    </source>
</evidence>
<evidence type="ECO:0000259" key="2">
    <source>
        <dbReference type="Pfam" id="PF13568"/>
    </source>
</evidence>
<accession>A0ABQ0E1L3</accession>
<reference evidence="3 4" key="1">
    <citation type="journal article" date="2025" name="Int. J. Syst. Evol. Microbiol.">
        <title>Desulfovibrio falkowii sp. nov., Porphyromonas miyakawae sp. nov., Mediterraneibacter flintii sp. nov. and Owariibacterium komagatae gen. nov., sp. nov., isolated from human faeces.</title>
        <authorList>
            <person name="Hamaguchi T."/>
            <person name="Ohara M."/>
            <person name="Hisatomi A."/>
            <person name="Sekiguchi K."/>
            <person name="Takeda J.I."/>
            <person name="Ueyama J."/>
            <person name="Ito M."/>
            <person name="Nishiwaki H."/>
            <person name="Ogi T."/>
            <person name="Hirayama M."/>
            <person name="Ohkuma M."/>
            <person name="Sakamoto M."/>
            <person name="Ohno K."/>
        </authorList>
    </citation>
    <scope>NUCLEOTIDE SEQUENCE [LARGE SCALE GENOMIC DNA]</scope>
    <source>
        <strain evidence="3 4">13CB11C</strain>
    </source>
</reference>
<organism evidence="3 4">
    <name type="scientific">Porphyromonas miyakawae</name>
    <dbReference type="NCBI Taxonomy" id="3137470"/>
    <lineage>
        <taxon>Bacteria</taxon>
        <taxon>Pseudomonadati</taxon>
        <taxon>Bacteroidota</taxon>
        <taxon>Bacteroidia</taxon>
        <taxon>Bacteroidales</taxon>
        <taxon>Porphyromonadaceae</taxon>
        <taxon>Porphyromonas</taxon>
    </lineage>
</organism>
<evidence type="ECO:0000313" key="4">
    <source>
        <dbReference type="Proteomes" id="UP001628220"/>
    </source>
</evidence>
<feature type="signal peptide" evidence="1">
    <location>
        <begin position="1"/>
        <end position="20"/>
    </location>
</feature>
<dbReference type="EMBL" id="BAAFSF010000001">
    <property type="protein sequence ID" value="GAB1251598.1"/>
    <property type="molecule type" value="Genomic_DNA"/>
</dbReference>
<sequence length="225" mass="24341">MKKLIASLSILLLAILPGKAQVVNFRVEAGASFNLGKMAIAGYKLDNKTRTGYHFGAYVDLPVYNSLYVGSGLTFAMKGTSFTEETDKDAEQSNITLHYLQIPVNLGYKFQVSPQVALALQTGPYFAVALGGTAKAGLKGARESYNLFKDGVTNLAKPNRFDMGWGLDVRAMYSRYYLFAGADFGFLEVFKDNSSDSNSGIGGIVNSLKPSFKNTLIHVGLGVSF</sequence>
<feature type="domain" description="Outer membrane protein beta-barrel" evidence="2">
    <location>
        <begin position="20"/>
        <end position="181"/>
    </location>
</feature>
<comment type="caution">
    <text evidence="3">The sequence shown here is derived from an EMBL/GenBank/DDBJ whole genome shotgun (WGS) entry which is preliminary data.</text>
</comment>